<dbReference type="GO" id="GO:0005886">
    <property type="term" value="C:plasma membrane"/>
    <property type="evidence" value="ECO:0007669"/>
    <property type="project" value="UniProtKB-SubCell"/>
</dbReference>
<reference evidence="8 9" key="1">
    <citation type="submission" date="2018-08" db="EMBL/GenBank/DDBJ databases">
        <title>A genome reference for cultivated species of the human gut microbiota.</title>
        <authorList>
            <person name="Zou Y."/>
            <person name="Xue W."/>
            <person name="Luo G."/>
        </authorList>
    </citation>
    <scope>NUCLEOTIDE SEQUENCE [LARGE SCALE GENOMIC DNA]</scope>
    <source>
        <strain evidence="8 9">AF14-18</strain>
    </source>
</reference>
<evidence type="ECO:0000313" key="8">
    <source>
        <dbReference type="EMBL" id="RGV76853.1"/>
    </source>
</evidence>
<accession>A0A412Z9V5</accession>
<dbReference type="Pfam" id="PF12911">
    <property type="entry name" value="OppC_N"/>
    <property type="match status" value="1"/>
</dbReference>
<feature type="transmembrane region" description="Helical" evidence="7">
    <location>
        <begin position="200"/>
        <end position="221"/>
    </location>
</feature>
<keyword evidence="4 7" id="KW-0812">Transmembrane</keyword>
<evidence type="ECO:0000256" key="1">
    <source>
        <dbReference type="ARBA" id="ARBA00004651"/>
    </source>
</evidence>
<keyword evidence="6 7" id="KW-0472">Membrane</keyword>
<dbReference type="InterPro" id="IPR035906">
    <property type="entry name" value="MetI-like_sf"/>
</dbReference>
<dbReference type="InterPro" id="IPR000515">
    <property type="entry name" value="MetI-like"/>
</dbReference>
<evidence type="ECO:0000256" key="7">
    <source>
        <dbReference type="RuleBase" id="RU363032"/>
    </source>
</evidence>
<evidence type="ECO:0000256" key="3">
    <source>
        <dbReference type="ARBA" id="ARBA00022475"/>
    </source>
</evidence>
<dbReference type="SUPFAM" id="SSF161098">
    <property type="entry name" value="MetI-like"/>
    <property type="match status" value="1"/>
</dbReference>
<feature type="transmembrane region" description="Helical" evidence="7">
    <location>
        <begin position="167"/>
        <end position="188"/>
    </location>
</feature>
<evidence type="ECO:0000256" key="2">
    <source>
        <dbReference type="ARBA" id="ARBA00022448"/>
    </source>
</evidence>
<keyword evidence="5 7" id="KW-1133">Transmembrane helix</keyword>
<evidence type="ECO:0000256" key="4">
    <source>
        <dbReference type="ARBA" id="ARBA00022692"/>
    </source>
</evidence>
<feature type="transmembrane region" description="Helical" evidence="7">
    <location>
        <begin position="75"/>
        <end position="95"/>
    </location>
</feature>
<dbReference type="Gene3D" id="1.10.3720.10">
    <property type="entry name" value="MetI-like"/>
    <property type="match status" value="1"/>
</dbReference>
<name>A0A412Z9V5_9FIRM</name>
<keyword evidence="3" id="KW-1003">Cell membrane</keyword>
<keyword evidence="2 7" id="KW-0813">Transport</keyword>
<sequence>MFRKLIKDRVCLFCLFMLILFAIAAVLAPCLSPNDPNEIHYTARFAGISSMFPLGTDHMGRCILSRILYGSRLSLGYAVLITVISSVTGTMLGMLSGYTGGLPDRIFMGICDAVRAFPGIVIVLVVVSLLGTGLFELCLGMLATRWVWYARVARNLTKAEREKEAVLASRMAGSSLFSIITTLIFPAIRMQMLSVTTINFGTALTALAGYSFLGFGAAPPSPEWGMMIQDGRSFISTDPSMMFWPGLCILAVVIFTNGLGDRIQEIAGKMRR</sequence>
<dbReference type="EMBL" id="QRZM01000003">
    <property type="protein sequence ID" value="RGV76853.1"/>
    <property type="molecule type" value="Genomic_DNA"/>
</dbReference>
<dbReference type="CDD" id="cd06261">
    <property type="entry name" value="TM_PBP2"/>
    <property type="match status" value="1"/>
</dbReference>
<protein>
    <submittedName>
        <fullName evidence="8">ABC transporter permease subunit</fullName>
    </submittedName>
</protein>
<dbReference type="AlphaFoldDB" id="A0A412Z9V5"/>
<feature type="transmembrane region" description="Helical" evidence="7">
    <location>
        <begin position="241"/>
        <end position="260"/>
    </location>
</feature>
<dbReference type="PANTHER" id="PTHR43386:SF1">
    <property type="entry name" value="D,D-DIPEPTIDE TRANSPORT SYSTEM PERMEASE PROTEIN DDPC-RELATED"/>
    <property type="match status" value="1"/>
</dbReference>
<dbReference type="GO" id="GO:0055085">
    <property type="term" value="P:transmembrane transport"/>
    <property type="evidence" value="ECO:0007669"/>
    <property type="project" value="InterPro"/>
</dbReference>
<dbReference type="InterPro" id="IPR025966">
    <property type="entry name" value="OppC_N"/>
</dbReference>
<dbReference type="PRINTS" id="PR00173">
    <property type="entry name" value="EDTRNSPORT"/>
</dbReference>
<dbReference type="RefSeq" id="WP_002568870.1">
    <property type="nucleotide sequence ID" value="NZ_BAABXO010000001.1"/>
</dbReference>
<evidence type="ECO:0000313" key="9">
    <source>
        <dbReference type="Proteomes" id="UP000284543"/>
    </source>
</evidence>
<dbReference type="PROSITE" id="PS50928">
    <property type="entry name" value="ABC_TM1"/>
    <property type="match status" value="1"/>
</dbReference>
<comment type="subcellular location">
    <subcellularLocation>
        <location evidence="1 7">Cell membrane</location>
        <topology evidence="1 7">Multi-pass membrane protein</topology>
    </subcellularLocation>
</comment>
<dbReference type="Pfam" id="PF00528">
    <property type="entry name" value="BPD_transp_1"/>
    <property type="match status" value="1"/>
</dbReference>
<dbReference type="Proteomes" id="UP000284543">
    <property type="component" value="Unassembled WGS sequence"/>
</dbReference>
<evidence type="ECO:0000256" key="6">
    <source>
        <dbReference type="ARBA" id="ARBA00023136"/>
    </source>
</evidence>
<gene>
    <name evidence="8" type="ORF">DWW02_09910</name>
</gene>
<dbReference type="InterPro" id="IPR050366">
    <property type="entry name" value="BP-dependent_transpt_permease"/>
</dbReference>
<organism evidence="8 9">
    <name type="scientific">Enterocloster bolteae</name>
    <dbReference type="NCBI Taxonomy" id="208479"/>
    <lineage>
        <taxon>Bacteria</taxon>
        <taxon>Bacillati</taxon>
        <taxon>Bacillota</taxon>
        <taxon>Clostridia</taxon>
        <taxon>Lachnospirales</taxon>
        <taxon>Lachnospiraceae</taxon>
        <taxon>Enterocloster</taxon>
    </lineage>
</organism>
<feature type="transmembrane region" description="Helical" evidence="7">
    <location>
        <begin position="116"/>
        <end position="147"/>
    </location>
</feature>
<dbReference type="KEGG" id="cbol:CGC65_24145"/>
<comment type="similarity">
    <text evidence="7">Belongs to the binding-protein-dependent transport system permease family.</text>
</comment>
<proteinExistence type="inferred from homology"/>
<dbReference type="PANTHER" id="PTHR43386">
    <property type="entry name" value="OLIGOPEPTIDE TRANSPORT SYSTEM PERMEASE PROTEIN APPC"/>
    <property type="match status" value="1"/>
</dbReference>
<comment type="caution">
    <text evidence="8">The sequence shown here is derived from an EMBL/GenBank/DDBJ whole genome shotgun (WGS) entry which is preliminary data.</text>
</comment>
<evidence type="ECO:0000256" key="5">
    <source>
        <dbReference type="ARBA" id="ARBA00022989"/>
    </source>
</evidence>